<accession>A9FE77</accession>
<evidence type="ECO:0000313" key="3">
    <source>
        <dbReference type="Proteomes" id="UP000002139"/>
    </source>
</evidence>
<evidence type="ECO:0000313" key="2">
    <source>
        <dbReference type="EMBL" id="CAN94858.1"/>
    </source>
</evidence>
<dbReference type="AlphaFoldDB" id="A9FE77"/>
<dbReference type="HOGENOM" id="CLU_3030044_0_0_7"/>
<evidence type="ECO:0000256" key="1">
    <source>
        <dbReference type="SAM" id="MobiDB-lite"/>
    </source>
</evidence>
<name>A9FE77_SORC5</name>
<sequence>MLGGADLAAAFAQHGPKRARRASSRVMRAPCPETSSSSVDAERSTDGCAEHRRTR</sequence>
<dbReference type="EMBL" id="AM746676">
    <property type="protein sequence ID" value="CAN94858.1"/>
    <property type="molecule type" value="Genomic_DNA"/>
</dbReference>
<keyword evidence="3" id="KW-1185">Reference proteome</keyword>
<protein>
    <submittedName>
        <fullName evidence="2">Uncharacterized protein</fullName>
    </submittedName>
</protein>
<feature type="region of interest" description="Disordered" evidence="1">
    <location>
        <begin position="1"/>
        <end position="55"/>
    </location>
</feature>
<feature type="compositionally biased region" description="Basic and acidic residues" evidence="1">
    <location>
        <begin position="40"/>
        <end position="55"/>
    </location>
</feature>
<gene>
    <name evidence="2" type="ordered locus">sce4695</name>
</gene>
<dbReference type="Proteomes" id="UP000002139">
    <property type="component" value="Chromosome"/>
</dbReference>
<dbReference type="KEGG" id="scl:sce4695"/>
<dbReference type="STRING" id="448385.sce4695"/>
<proteinExistence type="predicted"/>
<reference evidence="2 3" key="1">
    <citation type="journal article" date="2007" name="Nat. Biotechnol.">
        <title>Complete genome sequence of the myxobacterium Sorangium cellulosum.</title>
        <authorList>
            <person name="Schneiker S."/>
            <person name="Perlova O."/>
            <person name="Kaiser O."/>
            <person name="Gerth K."/>
            <person name="Alici A."/>
            <person name="Altmeyer M.O."/>
            <person name="Bartels D."/>
            <person name="Bekel T."/>
            <person name="Beyer S."/>
            <person name="Bode E."/>
            <person name="Bode H.B."/>
            <person name="Bolten C.J."/>
            <person name="Choudhuri J.V."/>
            <person name="Doss S."/>
            <person name="Elnakady Y.A."/>
            <person name="Frank B."/>
            <person name="Gaigalat L."/>
            <person name="Goesmann A."/>
            <person name="Groeger C."/>
            <person name="Gross F."/>
            <person name="Jelsbak L."/>
            <person name="Jelsbak L."/>
            <person name="Kalinowski J."/>
            <person name="Kegler C."/>
            <person name="Knauber T."/>
            <person name="Konietzny S."/>
            <person name="Kopp M."/>
            <person name="Krause L."/>
            <person name="Krug D."/>
            <person name="Linke B."/>
            <person name="Mahmud T."/>
            <person name="Martinez-Arias R."/>
            <person name="McHardy A.C."/>
            <person name="Merai M."/>
            <person name="Meyer F."/>
            <person name="Mormann S."/>
            <person name="Munoz-Dorado J."/>
            <person name="Perez J."/>
            <person name="Pradella S."/>
            <person name="Rachid S."/>
            <person name="Raddatz G."/>
            <person name="Rosenau F."/>
            <person name="Rueckert C."/>
            <person name="Sasse F."/>
            <person name="Scharfe M."/>
            <person name="Schuster S.C."/>
            <person name="Suen G."/>
            <person name="Treuner-Lange A."/>
            <person name="Velicer G.J."/>
            <person name="Vorholter F.-J."/>
            <person name="Weissman K.J."/>
            <person name="Welch R.D."/>
            <person name="Wenzel S.C."/>
            <person name="Whitworth D.E."/>
            <person name="Wilhelm S."/>
            <person name="Wittmann C."/>
            <person name="Bloecker H."/>
            <person name="Puehler A."/>
            <person name="Mueller R."/>
        </authorList>
    </citation>
    <scope>NUCLEOTIDE SEQUENCE [LARGE SCALE GENOMIC DNA]</scope>
    <source>
        <strain evidence="3">So ce56</strain>
    </source>
</reference>
<organism evidence="2 3">
    <name type="scientific">Sorangium cellulosum (strain So ce56)</name>
    <name type="common">Polyangium cellulosum (strain So ce56)</name>
    <dbReference type="NCBI Taxonomy" id="448385"/>
    <lineage>
        <taxon>Bacteria</taxon>
        <taxon>Pseudomonadati</taxon>
        <taxon>Myxococcota</taxon>
        <taxon>Polyangia</taxon>
        <taxon>Polyangiales</taxon>
        <taxon>Polyangiaceae</taxon>
        <taxon>Sorangium</taxon>
    </lineage>
</organism>